<protein>
    <submittedName>
        <fullName evidence="2">Uncharacterized protein</fullName>
    </submittedName>
</protein>
<sequence length="1107" mass="126375">MSNESQPLPESTSFDIEEYNILKREIALGNHERALSSFVLLQSSEFRHPMFQAFAAEIVENLDPEKGTKMSKFFASLPFLLQANVLEFARAHMERNEERNKIFNMLHGYITYYPRYAYKYLIEAINMLILNAQKMEEKEKQRSIEILVTDLFARLCKQKLILVKRDILPSVQSTENGPMISLPYHLFEQFLLLGQRFYIKKHKWEESIQFTCTMLTACGYEGLLDESTFAEHTTRLLYLKQHRGTVRVDGEGGRDLLNTEEFVVLATVMCEYMAATSQFVQFGYDYYKAVCGTDNEHADEAKSCLIPICTFQPNKSNDKSTVDFADDSSFSSRRKRPRLDHSEEDTDSKVERERSRGLDSYCVKGVDDTLQILSKAGDCLRHVVELWQWAAEKLTTDEIVEQFGSWEQGKVIDAYKLPFDMHNAILLARSDLALSSPSVPGNLAKALELSQDICDRIDKQRRQEKTGEGNMTLSDTDIPFMFAFRVLYNIGIIYLLVGSLQQSTLEIAIILSVFPIPNELDEKDFLNDEIDCRTVANIFQGREFGLMRVTQEGLVARCIKHLVVGLDNESEQKGGMASIDSALRWDEKAGNMIVMMQYGWPYWNKRTNLWQKVINKISEKRVFKNREFLEYLYVFDVLHAILQVHLTAKVAMDIIPPEFALRGSYRHLIMSDNSNNSSTVSMNMGGSTNDTLPTNQDNETITTFDEEDDEISSKRSLPIYQPTFANTIMPSTSMSPSWYSASTQKNSFAKWMSPSFYYSRPATSVILPDETPMVEELSQNEGCAADAFKGMCVPREIVTRCLEYRIRTDLADPLRWSEARYLPNNFDAYYAFDEAGNPPIHLWTKQLKATMPSNWFSIFEEAKMMQKQWHMSYSQPESSYCGETTPTYDSSAIESSYQAIPEYTCNHTDEIDHNVNLVENKTPFIASNKKPPVSPTIQTKTERSNHPPSNLQGPSSSITQSVLPRSSSLPSSENSKVANVQSSPASTPKTEQKKVTQRKSWSSFFLKKKKSKRSLNEDSKRESAPVDSKKAHPPLPPKIESTVQDRKTEIPVLPLHTSINESSVTSPLDIDTFFDLRTTLAFFDNNVMDQLNDMDSYDRNKKILNSA</sequence>
<reference evidence="2 3" key="1">
    <citation type="journal article" date="2020" name="Microb. Genom.">
        <title>Genetic diversity of clinical and environmental Mucorales isolates obtained from an investigation of mucormycosis cases among solid organ transplant recipients.</title>
        <authorList>
            <person name="Nguyen M.H."/>
            <person name="Kaul D."/>
            <person name="Muto C."/>
            <person name="Cheng S.J."/>
            <person name="Richter R.A."/>
            <person name="Bruno V.M."/>
            <person name="Liu G."/>
            <person name="Beyhan S."/>
            <person name="Sundermann A.J."/>
            <person name="Mounaud S."/>
            <person name="Pasculle A.W."/>
            <person name="Nierman W.C."/>
            <person name="Driscoll E."/>
            <person name="Cumbie R."/>
            <person name="Clancy C.J."/>
            <person name="Dupont C.L."/>
        </authorList>
    </citation>
    <scope>NUCLEOTIDE SEQUENCE [LARGE SCALE GENOMIC DNA]</scope>
    <source>
        <strain evidence="2 3">GL24</strain>
    </source>
</reference>
<dbReference type="AlphaFoldDB" id="A0A9P6YW34"/>
<feature type="compositionally biased region" description="Polar residues" evidence="1">
    <location>
        <begin position="946"/>
        <end position="960"/>
    </location>
</feature>
<dbReference type="EMBL" id="JAANIU010002004">
    <property type="protein sequence ID" value="KAG1565719.1"/>
    <property type="molecule type" value="Genomic_DNA"/>
</dbReference>
<feature type="region of interest" description="Disordered" evidence="1">
    <location>
        <begin position="1012"/>
        <end position="1040"/>
    </location>
</feature>
<dbReference type="Proteomes" id="UP000740926">
    <property type="component" value="Unassembled WGS sequence"/>
</dbReference>
<evidence type="ECO:0000313" key="2">
    <source>
        <dbReference type="EMBL" id="KAG1565719.1"/>
    </source>
</evidence>
<organism evidence="2 3">
    <name type="scientific">Rhizopus delemar</name>
    <dbReference type="NCBI Taxonomy" id="936053"/>
    <lineage>
        <taxon>Eukaryota</taxon>
        <taxon>Fungi</taxon>
        <taxon>Fungi incertae sedis</taxon>
        <taxon>Mucoromycota</taxon>
        <taxon>Mucoromycotina</taxon>
        <taxon>Mucoromycetes</taxon>
        <taxon>Mucorales</taxon>
        <taxon>Mucorineae</taxon>
        <taxon>Rhizopodaceae</taxon>
        <taxon>Rhizopus</taxon>
    </lineage>
</organism>
<evidence type="ECO:0000256" key="1">
    <source>
        <dbReference type="SAM" id="MobiDB-lite"/>
    </source>
</evidence>
<name>A0A9P6YW34_9FUNG</name>
<evidence type="ECO:0000313" key="3">
    <source>
        <dbReference type="Proteomes" id="UP000740926"/>
    </source>
</evidence>
<feature type="region of interest" description="Disordered" evidence="1">
    <location>
        <begin position="319"/>
        <end position="352"/>
    </location>
</feature>
<comment type="caution">
    <text evidence="2">The sequence shown here is derived from an EMBL/GenBank/DDBJ whole genome shotgun (WGS) entry which is preliminary data.</text>
</comment>
<keyword evidence="3" id="KW-1185">Reference proteome</keyword>
<feature type="region of interest" description="Disordered" evidence="1">
    <location>
        <begin position="923"/>
        <end position="1000"/>
    </location>
</feature>
<proteinExistence type="predicted"/>
<gene>
    <name evidence="2" type="ORF">G6F50_009810</name>
</gene>
<feature type="compositionally biased region" description="Polar residues" evidence="1">
    <location>
        <begin position="976"/>
        <end position="989"/>
    </location>
</feature>
<accession>A0A9P6YW34</accession>
<feature type="compositionally biased region" description="Basic and acidic residues" evidence="1">
    <location>
        <begin position="1014"/>
        <end position="1030"/>
    </location>
</feature>
<feature type="compositionally biased region" description="Low complexity" evidence="1">
    <location>
        <begin position="961"/>
        <end position="975"/>
    </location>
</feature>